<dbReference type="PANTHER" id="PTHR24260">
    <property type="match status" value="1"/>
</dbReference>
<dbReference type="KEGG" id="vck:PG915_21585"/>
<dbReference type="CDD" id="cd00190">
    <property type="entry name" value="Tryp_SPc"/>
    <property type="match status" value="1"/>
</dbReference>
<evidence type="ECO:0000259" key="4">
    <source>
        <dbReference type="PROSITE" id="PS50240"/>
    </source>
</evidence>
<organism evidence="5">
    <name type="scientific">Vibrio chaetopteri</name>
    <dbReference type="NCBI Taxonomy" id="3016528"/>
    <lineage>
        <taxon>Bacteria</taxon>
        <taxon>Pseudomonadati</taxon>
        <taxon>Pseudomonadota</taxon>
        <taxon>Gammaproteobacteria</taxon>
        <taxon>Vibrionales</taxon>
        <taxon>Vibrionaceae</taxon>
        <taxon>Vibrio</taxon>
    </lineage>
</organism>
<name>A0AAU8BQ19_9VIBR</name>
<keyword evidence="2" id="KW-0378">Hydrolase</keyword>
<feature type="signal peptide" evidence="3">
    <location>
        <begin position="1"/>
        <end position="26"/>
    </location>
</feature>
<dbReference type="InterPro" id="IPR033116">
    <property type="entry name" value="TRYPSIN_SER"/>
</dbReference>
<dbReference type="Gene3D" id="2.40.10.10">
    <property type="entry name" value="Trypsin-like serine proteases"/>
    <property type="match status" value="1"/>
</dbReference>
<dbReference type="InterPro" id="IPR043504">
    <property type="entry name" value="Peptidase_S1_PA_chymotrypsin"/>
</dbReference>
<dbReference type="PROSITE" id="PS50240">
    <property type="entry name" value="TRYPSIN_DOM"/>
    <property type="match status" value="1"/>
</dbReference>
<evidence type="ECO:0000313" key="5">
    <source>
        <dbReference type="EMBL" id="XCD17882.1"/>
    </source>
</evidence>
<dbReference type="SUPFAM" id="SSF50494">
    <property type="entry name" value="Trypsin-like serine proteases"/>
    <property type="match status" value="1"/>
</dbReference>
<feature type="domain" description="Peptidase S1" evidence="4">
    <location>
        <begin position="46"/>
        <end position="303"/>
    </location>
</feature>
<dbReference type="PROSITE" id="PS00135">
    <property type="entry name" value="TRYPSIN_SER"/>
    <property type="match status" value="1"/>
</dbReference>
<reference evidence="5" key="1">
    <citation type="submission" date="2023-01" db="EMBL/GenBank/DDBJ databases">
        <title>Vibrio sp. CB1-14 genome sequencing.</title>
        <authorList>
            <person name="Otstavnykh N."/>
            <person name="Isaeva M."/>
            <person name="Meleshko D."/>
        </authorList>
    </citation>
    <scope>NUCLEOTIDE SEQUENCE</scope>
    <source>
        <strain evidence="5">CB1-14</strain>
    </source>
</reference>
<dbReference type="PROSITE" id="PS00134">
    <property type="entry name" value="TRYPSIN_HIS"/>
    <property type="match status" value="1"/>
</dbReference>
<gene>
    <name evidence="5" type="ORF">PG915_21585</name>
</gene>
<keyword evidence="2" id="KW-0720">Serine protease</keyword>
<keyword evidence="3" id="KW-0732">Signal</keyword>
<sequence>MNLNVKRWLFASLVLPLGLVAGLVHAESDVTPEGEVVPKVDIAPMIVNGTNASILDFPSFVSLFIDSLEYDGRYSSGAYCAGTLLDSRHVMTAGHCLSSFNSYDEGAVFFTSAVVGLENENQFLNAEKQRAEAVFFHPNFENNITKLLPNDIAIIRLESSVSGGSLVSRATSTESSQYRSRLAAFVALGHGDVETGVNGTNILQRADLFWVSNATCANNFTNGNFLTDKQICFSGATSIANGLKAGTCQGDSGGPIYWNDNGVFKQVGITSFGPAECGDATSAVTAAYTEIADYAGWIDSVLSGQQVPTLIVTEQDRIEYLEANGRVILQGGTVNSGGGDGGGGGAWSWLLSLSLISLGWLRRRVFA</sequence>
<protein>
    <submittedName>
        <fullName evidence="5">Serine protease</fullName>
    </submittedName>
</protein>
<evidence type="ECO:0000256" key="1">
    <source>
        <dbReference type="ARBA" id="ARBA00023157"/>
    </source>
</evidence>
<proteinExistence type="predicted"/>
<dbReference type="GO" id="GO:0006508">
    <property type="term" value="P:proteolysis"/>
    <property type="evidence" value="ECO:0007669"/>
    <property type="project" value="UniProtKB-KW"/>
</dbReference>
<dbReference type="InterPro" id="IPR009003">
    <property type="entry name" value="Peptidase_S1_PA"/>
</dbReference>
<feature type="chain" id="PRO_5043347217" evidence="3">
    <location>
        <begin position="27"/>
        <end position="367"/>
    </location>
</feature>
<evidence type="ECO:0000256" key="3">
    <source>
        <dbReference type="SAM" id="SignalP"/>
    </source>
</evidence>
<dbReference type="EMBL" id="CP115921">
    <property type="protein sequence ID" value="XCD17882.1"/>
    <property type="molecule type" value="Genomic_DNA"/>
</dbReference>
<keyword evidence="2 5" id="KW-0645">Protease</keyword>
<keyword evidence="1" id="KW-1015">Disulfide bond</keyword>
<accession>A0AAU8BQ19</accession>
<dbReference type="InterPro" id="IPR001254">
    <property type="entry name" value="Trypsin_dom"/>
</dbReference>
<evidence type="ECO:0000256" key="2">
    <source>
        <dbReference type="RuleBase" id="RU363034"/>
    </source>
</evidence>
<dbReference type="PRINTS" id="PR00722">
    <property type="entry name" value="CHYMOTRYPSIN"/>
</dbReference>
<dbReference type="RefSeq" id="WP_353499051.1">
    <property type="nucleotide sequence ID" value="NZ_CP115921.1"/>
</dbReference>
<dbReference type="AlphaFoldDB" id="A0AAU8BQ19"/>
<dbReference type="PANTHER" id="PTHR24260:SF132">
    <property type="entry name" value="PEPTIDASE S1 DOMAIN-CONTAINING PROTEIN"/>
    <property type="match status" value="1"/>
</dbReference>
<dbReference type="SMART" id="SM00020">
    <property type="entry name" value="Tryp_SPc"/>
    <property type="match status" value="1"/>
</dbReference>
<dbReference type="GO" id="GO:0004252">
    <property type="term" value="F:serine-type endopeptidase activity"/>
    <property type="evidence" value="ECO:0007669"/>
    <property type="project" value="InterPro"/>
</dbReference>
<dbReference type="Pfam" id="PF00089">
    <property type="entry name" value="Trypsin"/>
    <property type="match status" value="1"/>
</dbReference>
<dbReference type="InterPro" id="IPR051333">
    <property type="entry name" value="CLIP_Serine_Protease"/>
</dbReference>
<dbReference type="InterPro" id="IPR018114">
    <property type="entry name" value="TRYPSIN_HIS"/>
</dbReference>
<dbReference type="InterPro" id="IPR001314">
    <property type="entry name" value="Peptidase_S1A"/>
</dbReference>